<protein>
    <recommendedName>
        <fullName evidence="5">DUF4878 domain-containing protein</fullName>
    </recommendedName>
</protein>
<feature type="signal peptide" evidence="2">
    <location>
        <begin position="1"/>
        <end position="28"/>
    </location>
</feature>
<gene>
    <name evidence="3" type="ORF">C5L39_03630</name>
</gene>
<accession>A0A3M8KAG8</accession>
<proteinExistence type="predicted"/>
<evidence type="ECO:0008006" key="5">
    <source>
        <dbReference type="Google" id="ProtNLM"/>
    </source>
</evidence>
<keyword evidence="4" id="KW-1185">Reference proteome</keyword>
<dbReference type="EMBL" id="PTJO01000003">
    <property type="protein sequence ID" value="RNE49458.1"/>
    <property type="molecule type" value="Genomic_DNA"/>
</dbReference>
<organism evidence="3 4">
    <name type="scientific">Corynebacterium alimapuense</name>
    <dbReference type="NCBI Taxonomy" id="1576874"/>
    <lineage>
        <taxon>Bacteria</taxon>
        <taxon>Bacillati</taxon>
        <taxon>Actinomycetota</taxon>
        <taxon>Actinomycetes</taxon>
        <taxon>Mycobacteriales</taxon>
        <taxon>Corynebacteriaceae</taxon>
        <taxon>Corynebacterium</taxon>
    </lineage>
</organism>
<dbReference type="PROSITE" id="PS51257">
    <property type="entry name" value="PROKAR_LIPOPROTEIN"/>
    <property type="match status" value="1"/>
</dbReference>
<evidence type="ECO:0000256" key="2">
    <source>
        <dbReference type="SAM" id="SignalP"/>
    </source>
</evidence>
<dbReference type="AlphaFoldDB" id="A0A3M8KAG8"/>
<sequence>MMSLKAKKKMAALVLVAPLTLVACGSDADSTTESTSASSSTITSTKAIESTTAEESSTIEPTEATETTETTEPSEPEVAPETTEEVAAAPEVDVPLAEGSPTYDEAAPIESGSQASEADRAEIEALIQGIYQSATIHEFISYIPQNSCRAVLEANGGEASLDLTGIADMPLNEYPAFVEAQPHVASIEDVQVNGDQASAVVTAVSSGQAETRTQRFLREDGQWTFCN</sequence>
<evidence type="ECO:0000256" key="1">
    <source>
        <dbReference type="SAM" id="MobiDB-lite"/>
    </source>
</evidence>
<feature type="compositionally biased region" description="Low complexity" evidence="1">
    <location>
        <begin position="31"/>
        <end position="92"/>
    </location>
</feature>
<comment type="caution">
    <text evidence="3">The sequence shown here is derived from an EMBL/GenBank/DDBJ whole genome shotgun (WGS) entry which is preliminary data.</text>
</comment>
<reference evidence="3 4" key="1">
    <citation type="submission" date="2018-02" db="EMBL/GenBank/DDBJ databases">
        <title>Corynebacterium alimpuense sp. nov., a marine obligate actinomycete isolated from sediments of Valparaiso bay, Chile.</title>
        <authorList>
            <person name="Claverias F."/>
            <person name="Gonzales-Siles L."/>
            <person name="Salva-Serra F."/>
            <person name="Inganaes E."/>
            <person name="Molin K."/>
            <person name="Cumsille A."/>
            <person name="Undabarrena A."/>
            <person name="Couve E."/>
            <person name="Moore E.R.B."/>
            <person name="Gomila M."/>
            <person name="Camara B."/>
        </authorList>
    </citation>
    <scope>NUCLEOTIDE SEQUENCE [LARGE SCALE GENOMIC DNA]</scope>
    <source>
        <strain evidence="3 4">CCUG 69366</strain>
    </source>
</reference>
<name>A0A3M8KAG8_9CORY</name>
<evidence type="ECO:0000313" key="3">
    <source>
        <dbReference type="EMBL" id="RNE49458.1"/>
    </source>
</evidence>
<dbReference type="Proteomes" id="UP000266975">
    <property type="component" value="Unassembled WGS sequence"/>
</dbReference>
<evidence type="ECO:0000313" key="4">
    <source>
        <dbReference type="Proteomes" id="UP000266975"/>
    </source>
</evidence>
<feature type="chain" id="PRO_5018055427" description="DUF4878 domain-containing protein" evidence="2">
    <location>
        <begin position="29"/>
        <end position="227"/>
    </location>
</feature>
<feature type="region of interest" description="Disordered" evidence="1">
    <location>
        <begin position="27"/>
        <end position="116"/>
    </location>
</feature>
<keyword evidence="2" id="KW-0732">Signal</keyword>